<gene>
    <name evidence="4" type="primary">LOC105424081</name>
</gene>
<accession>A0A6I9WKY9</accession>
<evidence type="ECO:0000259" key="2">
    <source>
        <dbReference type="Pfam" id="PF00665"/>
    </source>
</evidence>
<evidence type="ECO:0000313" key="3">
    <source>
        <dbReference type="Proteomes" id="UP000504615"/>
    </source>
</evidence>
<dbReference type="InterPro" id="IPR036397">
    <property type="entry name" value="RNaseH_sf"/>
</dbReference>
<dbReference type="Pfam" id="PF00665">
    <property type="entry name" value="rve"/>
    <property type="match status" value="1"/>
</dbReference>
<dbReference type="RefSeq" id="XP_011632426.1">
    <property type="nucleotide sequence ID" value="XM_011634124.1"/>
</dbReference>
<evidence type="ECO:0000313" key="4">
    <source>
        <dbReference type="RefSeq" id="XP_011632426.1"/>
    </source>
</evidence>
<dbReference type="SUPFAM" id="SSF53098">
    <property type="entry name" value="Ribonuclease H-like"/>
    <property type="match status" value="1"/>
</dbReference>
<dbReference type="GO" id="GO:0003676">
    <property type="term" value="F:nucleic acid binding"/>
    <property type="evidence" value="ECO:0007669"/>
    <property type="project" value="InterPro"/>
</dbReference>
<feature type="region of interest" description="Disordered" evidence="1">
    <location>
        <begin position="221"/>
        <end position="246"/>
    </location>
</feature>
<evidence type="ECO:0000256" key="1">
    <source>
        <dbReference type="SAM" id="MobiDB-lite"/>
    </source>
</evidence>
<feature type="domain" description="Integrase catalytic" evidence="2">
    <location>
        <begin position="5"/>
        <end position="69"/>
    </location>
</feature>
<dbReference type="KEGG" id="pbar:105424081"/>
<dbReference type="Proteomes" id="UP000504615">
    <property type="component" value="Unplaced"/>
</dbReference>
<keyword evidence="3" id="KW-1185">Reference proteome</keyword>
<dbReference type="PANTHER" id="PTHR38681">
    <property type="entry name" value="RETROVIRUS-RELATED POL POLYPROTEIN FROM TRANSPOSON 412-LIKE PROTEIN-RELATED"/>
    <property type="match status" value="1"/>
</dbReference>
<dbReference type="GO" id="GO:0015074">
    <property type="term" value="P:DNA integration"/>
    <property type="evidence" value="ECO:0007669"/>
    <property type="project" value="InterPro"/>
</dbReference>
<dbReference type="InterPro" id="IPR001584">
    <property type="entry name" value="Integrase_cat-core"/>
</dbReference>
<reference evidence="4" key="1">
    <citation type="submission" date="2025-08" db="UniProtKB">
        <authorList>
            <consortium name="RefSeq"/>
        </authorList>
    </citation>
    <scope>IDENTIFICATION</scope>
</reference>
<dbReference type="Gene3D" id="3.30.420.10">
    <property type="entry name" value="Ribonuclease H-like superfamily/Ribonuclease H"/>
    <property type="match status" value="1"/>
</dbReference>
<dbReference type="GeneID" id="105424081"/>
<feature type="compositionally biased region" description="Polar residues" evidence="1">
    <location>
        <begin position="229"/>
        <end position="238"/>
    </location>
</feature>
<dbReference type="InterPro" id="IPR012337">
    <property type="entry name" value="RNaseH-like_sf"/>
</dbReference>
<dbReference type="PANTHER" id="PTHR38681:SF1">
    <property type="entry name" value="RETROVIRUS-RELATED POL POLYPROTEIN FROM TRANSPOSON 412-LIKE PROTEIN"/>
    <property type="match status" value="1"/>
</dbReference>
<proteinExistence type="predicted"/>
<organism evidence="3 4">
    <name type="scientific">Pogonomyrmex barbatus</name>
    <name type="common">red harvester ant</name>
    <dbReference type="NCBI Taxonomy" id="144034"/>
    <lineage>
        <taxon>Eukaryota</taxon>
        <taxon>Metazoa</taxon>
        <taxon>Ecdysozoa</taxon>
        <taxon>Arthropoda</taxon>
        <taxon>Hexapoda</taxon>
        <taxon>Insecta</taxon>
        <taxon>Pterygota</taxon>
        <taxon>Neoptera</taxon>
        <taxon>Endopterygota</taxon>
        <taxon>Hymenoptera</taxon>
        <taxon>Apocrita</taxon>
        <taxon>Aculeata</taxon>
        <taxon>Formicoidea</taxon>
        <taxon>Formicidae</taxon>
        <taxon>Myrmicinae</taxon>
        <taxon>Pogonomyrmex</taxon>
    </lineage>
</organism>
<dbReference type="AlphaFoldDB" id="A0A6I9WKY9"/>
<sequence>MNSSDGYTYCLIMIDRFSKWPQAISIKNHQAKTVAKAFFTHWISRFSSLKLITTDQESEFESRLFMALTQLVRVVFLGLRTCYKEELKASPAEYLYGTFRIPEEFFTHEDLQNNPNFFLEDFHVHMRAFKSRPTAYHGRKKIFCFKDLHTCTHVFIRQENTRKNTLDNPYSGPHRIIERINDRVFTIDVNGLPTNISIEGLKPAYQSAEENSTVEYINHSSEAGDHNATKQNFESASGSDRDSTKANIFQHTFRQGEWIGL</sequence>
<protein>
    <submittedName>
        <fullName evidence="4">Uncharacterized protein LOC105424081</fullName>
    </submittedName>
</protein>
<name>A0A6I9WKY9_9HYME</name>
<dbReference type="OrthoDB" id="7694577at2759"/>